<protein>
    <submittedName>
        <fullName evidence="2">Uncharacterized protein</fullName>
    </submittedName>
</protein>
<dbReference type="EMBL" id="JARJCM010000233">
    <property type="protein sequence ID" value="KAJ7021404.1"/>
    <property type="molecule type" value="Genomic_DNA"/>
</dbReference>
<sequence>MPKRLLPPSSTPETPVKRVRAETQGELSGALSPMSDMSEGTEASEPSTAVDTPSTDEAADIISPVVQISRDDSMALPSGQPSTNTGAPTDGDDALKIAALAILERLGMKSDGLKLLDLPALNTIIASVASAGLGNRGSETAEAATIAVEQQAELHVADEESVMAAGTVGAVAVVATERSRLMADLTHIGVDTARVEKWDTPELKRLLVILNWADPSHSTYSITQAPNNKDWGVPRPFNDPSNILCSAGTSTPLDLWICGEITTHWWVDAEGYPAARPAISVQPLVEDLPNFCKTLLNELCMPANSSLVADQFGPSQVKASRWMNTRAGKDQPAKTAEFKAVYDARKILRDKSLLQQINIGQLKAHDFVVLEVRIGRYAVKQENVKDIKGKKRAMDRWQAFFELQAVYKLKDAVGAAVSSYLMPREPEGAELVDWLHDNIRLSIPAIRLLASSKSDPWRLSIKRIRRFLTQKRANAALILPSTGENRASVLANVRMIHLEDINSASALAAIAGFLNNGEPELLGLLYEANRNTISWYYEVYADQEPSQPYNHVATEIFKKDVRGGIVLVKNGPVASTFELWNPLTWAAWEYALWFLSNTTVGPGTRRVMATFDSKQLFRAALLSKNLYDKVVNYLEEPEDAEGDNSSTASTSSLASCGEEVTLSSDDDGAKEFNWDGYEAVVNMVHNGEERPACGPAVEDLPPEVSLQILASLTFAERLSFARASPVVALHVAQAIQDETVSLLKAFGLRPRSVRLMQVATGTLISGSFVPAMMTGNFEPKDIDFYMPRAAGGDVALFFKKSGDWSQIGMSPTYNFASGIGRVYTMRHRRTEKKINIIELLTLNALDAVVQFHSTCVMGAISADTFWHGYPDTTLAGVTITSVARMPLTKDVAQQTQTWKILRKYAARGFDFHLEEYRAPHVCCEDLRCPATVRTSNDVGCSTFRVGLCMARVVPVGSSLGQGLLGFLLRQPPQFRTGGP</sequence>
<accession>A0AAD6S5S1</accession>
<keyword evidence="3" id="KW-1185">Reference proteome</keyword>
<evidence type="ECO:0000313" key="2">
    <source>
        <dbReference type="EMBL" id="KAJ7021404.1"/>
    </source>
</evidence>
<evidence type="ECO:0000256" key="1">
    <source>
        <dbReference type="SAM" id="MobiDB-lite"/>
    </source>
</evidence>
<dbReference type="Proteomes" id="UP001218188">
    <property type="component" value="Unassembled WGS sequence"/>
</dbReference>
<reference evidence="2" key="1">
    <citation type="submission" date="2023-03" db="EMBL/GenBank/DDBJ databases">
        <title>Massive genome expansion in bonnet fungi (Mycena s.s.) driven by repeated elements and novel gene families across ecological guilds.</title>
        <authorList>
            <consortium name="Lawrence Berkeley National Laboratory"/>
            <person name="Harder C.B."/>
            <person name="Miyauchi S."/>
            <person name="Viragh M."/>
            <person name="Kuo A."/>
            <person name="Thoen E."/>
            <person name="Andreopoulos B."/>
            <person name="Lu D."/>
            <person name="Skrede I."/>
            <person name="Drula E."/>
            <person name="Henrissat B."/>
            <person name="Morin E."/>
            <person name="Kohler A."/>
            <person name="Barry K."/>
            <person name="LaButti K."/>
            <person name="Morin E."/>
            <person name="Salamov A."/>
            <person name="Lipzen A."/>
            <person name="Mereny Z."/>
            <person name="Hegedus B."/>
            <person name="Baldrian P."/>
            <person name="Stursova M."/>
            <person name="Weitz H."/>
            <person name="Taylor A."/>
            <person name="Grigoriev I.V."/>
            <person name="Nagy L.G."/>
            <person name="Martin F."/>
            <person name="Kauserud H."/>
        </authorList>
    </citation>
    <scope>NUCLEOTIDE SEQUENCE</scope>
    <source>
        <strain evidence="2">CBHHK200</strain>
    </source>
</reference>
<organism evidence="2 3">
    <name type="scientific">Mycena alexandri</name>
    <dbReference type="NCBI Taxonomy" id="1745969"/>
    <lineage>
        <taxon>Eukaryota</taxon>
        <taxon>Fungi</taxon>
        <taxon>Dikarya</taxon>
        <taxon>Basidiomycota</taxon>
        <taxon>Agaricomycotina</taxon>
        <taxon>Agaricomycetes</taxon>
        <taxon>Agaricomycetidae</taxon>
        <taxon>Agaricales</taxon>
        <taxon>Marasmiineae</taxon>
        <taxon>Mycenaceae</taxon>
        <taxon>Mycena</taxon>
    </lineage>
</organism>
<feature type="region of interest" description="Disordered" evidence="1">
    <location>
        <begin position="1"/>
        <end position="56"/>
    </location>
</feature>
<evidence type="ECO:0000313" key="3">
    <source>
        <dbReference type="Proteomes" id="UP001218188"/>
    </source>
</evidence>
<feature type="compositionally biased region" description="Polar residues" evidence="1">
    <location>
        <begin position="44"/>
        <end position="55"/>
    </location>
</feature>
<proteinExistence type="predicted"/>
<name>A0AAD6S5S1_9AGAR</name>
<comment type="caution">
    <text evidence="2">The sequence shown here is derived from an EMBL/GenBank/DDBJ whole genome shotgun (WGS) entry which is preliminary data.</text>
</comment>
<gene>
    <name evidence="2" type="ORF">C8F04DRAFT_1273761</name>
</gene>
<feature type="region of interest" description="Disordered" evidence="1">
    <location>
        <begin position="72"/>
        <end position="91"/>
    </location>
</feature>
<dbReference type="AlphaFoldDB" id="A0AAD6S5S1"/>